<organism evidence="19 20">
    <name type="scientific">Rhodamnia argentea</name>
    <dbReference type="NCBI Taxonomy" id="178133"/>
    <lineage>
        <taxon>Eukaryota</taxon>
        <taxon>Viridiplantae</taxon>
        <taxon>Streptophyta</taxon>
        <taxon>Embryophyta</taxon>
        <taxon>Tracheophyta</taxon>
        <taxon>Spermatophyta</taxon>
        <taxon>Magnoliopsida</taxon>
        <taxon>eudicotyledons</taxon>
        <taxon>Gunneridae</taxon>
        <taxon>Pentapetalae</taxon>
        <taxon>rosids</taxon>
        <taxon>malvids</taxon>
        <taxon>Myrtales</taxon>
        <taxon>Myrtaceae</taxon>
        <taxon>Myrtoideae</taxon>
        <taxon>Myrteae</taxon>
        <taxon>Australasian group</taxon>
        <taxon>Rhodamnia</taxon>
    </lineage>
</organism>
<name>A0ABM3HXT4_9MYRT</name>
<evidence type="ECO:0000256" key="1">
    <source>
        <dbReference type="ARBA" id="ARBA00000900"/>
    </source>
</evidence>
<evidence type="ECO:0000256" key="11">
    <source>
        <dbReference type="ARBA" id="ARBA00022833"/>
    </source>
</evidence>
<dbReference type="Pfam" id="PF13947">
    <property type="entry name" value="GUB_WAK_bind"/>
    <property type="match status" value="1"/>
</dbReference>
<evidence type="ECO:0000256" key="5">
    <source>
        <dbReference type="ARBA" id="ARBA00022679"/>
    </source>
</evidence>
<dbReference type="Gene3D" id="3.30.40.10">
    <property type="entry name" value="Zinc/RING finger domain, C3HC4 (zinc finger)"/>
    <property type="match status" value="1"/>
</dbReference>
<dbReference type="PROSITE" id="PS50089">
    <property type="entry name" value="ZF_RING_2"/>
    <property type="match status" value="1"/>
</dbReference>
<comment type="catalytic activity">
    <reaction evidence="1">
        <text>S-ubiquitinyl-[E2 ubiquitin-conjugating enzyme]-L-cysteine + [acceptor protein]-L-lysine = [E2 ubiquitin-conjugating enzyme]-L-cysteine + N(6)-ubiquitinyl-[acceptor protein]-L-lysine.</text>
        <dbReference type="EC" id="2.3.2.27"/>
    </reaction>
</comment>
<evidence type="ECO:0000256" key="13">
    <source>
        <dbReference type="ARBA" id="ARBA00023136"/>
    </source>
</evidence>
<comment type="similarity">
    <text evidence="14">Belongs to the RING-type zinc finger family. ATL subfamily.</text>
</comment>
<evidence type="ECO:0000259" key="18">
    <source>
        <dbReference type="PROSITE" id="PS50089"/>
    </source>
</evidence>
<dbReference type="EC" id="2.3.2.27" evidence="4"/>
<keyword evidence="5" id="KW-0808">Transferase</keyword>
<dbReference type="PANTHER" id="PTHR46279:SF31">
    <property type="entry name" value="RING-H2 FINGER PROTEIN ATL20-LIKE ISOFORM X1"/>
    <property type="match status" value="1"/>
</dbReference>
<dbReference type="Proteomes" id="UP000827889">
    <property type="component" value="Chromosome 9"/>
</dbReference>
<feature type="transmembrane region" description="Helical" evidence="16">
    <location>
        <begin position="264"/>
        <end position="286"/>
    </location>
</feature>
<dbReference type="RefSeq" id="XP_048141402.1">
    <property type="nucleotide sequence ID" value="XM_048285445.1"/>
</dbReference>
<dbReference type="InterPro" id="IPR025287">
    <property type="entry name" value="WAK_GUB"/>
</dbReference>
<evidence type="ECO:0000256" key="8">
    <source>
        <dbReference type="ARBA" id="ARBA00022729"/>
    </source>
</evidence>
<dbReference type="InterPro" id="IPR001841">
    <property type="entry name" value="Znf_RING"/>
</dbReference>
<protein>
    <recommendedName>
        <fullName evidence="4">RING-type E3 ubiquitin transferase</fullName>
        <ecNumber evidence="4">2.3.2.27</ecNumber>
    </recommendedName>
</protein>
<dbReference type="InterPro" id="IPR013083">
    <property type="entry name" value="Znf_RING/FYVE/PHD"/>
</dbReference>
<evidence type="ECO:0000256" key="4">
    <source>
        <dbReference type="ARBA" id="ARBA00012483"/>
    </source>
</evidence>
<evidence type="ECO:0000256" key="14">
    <source>
        <dbReference type="ARBA" id="ARBA00024209"/>
    </source>
</evidence>
<keyword evidence="7" id="KW-0479">Metal-binding</keyword>
<evidence type="ECO:0000256" key="3">
    <source>
        <dbReference type="ARBA" id="ARBA00004906"/>
    </source>
</evidence>
<gene>
    <name evidence="20" type="primary">LOC115740792</name>
</gene>
<accession>A0ABM3HXT4</accession>
<evidence type="ECO:0000256" key="12">
    <source>
        <dbReference type="ARBA" id="ARBA00022989"/>
    </source>
</evidence>
<evidence type="ECO:0000256" key="15">
    <source>
        <dbReference type="PROSITE-ProRule" id="PRU00175"/>
    </source>
</evidence>
<keyword evidence="6 16" id="KW-0812">Transmembrane</keyword>
<keyword evidence="13 16" id="KW-0472">Membrane</keyword>
<keyword evidence="11" id="KW-0862">Zinc</keyword>
<dbReference type="Pfam" id="PF13639">
    <property type="entry name" value="zf-RING_2"/>
    <property type="match status" value="1"/>
</dbReference>
<proteinExistence type="inferred from homology"/>
<keyword evidence="10" id="KW-0833">Ubl conjugation pathway</keyword>
<comment type="subcellular location">
    <subcellularLocation>
        <location evidence="2">Membrane</location>
        <topology evidence="2">Single-pass membrane protein</topology>
    </subcellularLocation>
</comment>
<dbReference type="InterPro" id="IPR046948">
    <property type="entry name" value="ATL20-22-like"/>
</dbReference>
<keyword evidence="19" id="KW-1185">Reference proteome</keyword>
<keyword evidence="9 15" id="KW-0863">Zinc-finger</keyword>
<feature type="chain" id="PRO_5046060475" description="RING-type E3 ubiquitin transferase" evidence="17">
    <location>
        <begin position="32"/>
        <end position="393"/>
    </location>
</feature>
<evidence type="ECO:0000256" key="9">
    <source>
        <dbReference type="ARBA" id="ARBA00022771"/>
    </source>
</evidence>
<evidence type="ECO:0000256" key="10">
    <source>
        <dbReference type="ARBA" id="ARBA00022786"/>
    </source>
</evidence>
<evidence type="ECO:0000256" key="6">
    <source>
        <dbReference type="ARBA" id="ARBA00022692"/>
    </source>
</evidence>
<dbReference type="PANTHER" id="PTHR46279">
    <property type="entry name" value="RING/U-BOX SUPERFAMILY PROTEIN"/>
    <property type="match status" value="1"/>
</dbReference>
<dbReference type="SMART" id="SM00184">
    <property type="entry name" value="RING"/>
    <property type="match status" value="1"/>
</dbReference>
<evidence type="ECO:0000313" key="20">
    <source>
        <dbReference type="RefSeq" id="XP_048141402.1"/>
    </source>
</evidence>
<dbReference type="SUPFAM" id="SSF57850">
    <property type="entry name" value="RING/U-box"/>
    <property type="match status" value="1"/>
</dbReference>
<keyword evidence="12 16" id="KW-1133">Transmembrane helix</keyword>
<dbReference type="GeneID" id="115740792"/>
<evidence type="ECO:0000256" key="2">
    <source>
        <dbReference type="ARBA" id="ARBA00004167"/>
    </source>
</evidence>
<evidence type="ECO:0000313" key="19">
    <source>
        <dbReference type="Proteomes" id="UP000827889"/>
    </source>
</evidence>
<evidence type="ECO:0000256" key="16">
    <source>
        <dbReference type="SAM" id="Phobius"/>
    </source>
</evidence>
<feature type="domain" description="RING-type" evidence="18">
    <location>
        <begin position="345"/>
        <end position="387"/>
    </location>
</feature>
<reference evidence="20" key="1">
    <citation type="submission" date="2025-08" db="UniProtKB">
        <authorList>
            <consortium name="RefSeq"/>
        </authorList>
    </citation>
    <scope>IDENTIFICATION</scope>
    <source>
        <tissue evidence="20">Leaf</tissue>
    </source>
</reference>
<evidence type="ECO:0000256" key="17">
    <source>
        <dbReference type="SAM" id="SignalP"/>
    </source>
</evidence>
<comment type="pathway">
    <text evidence="3">Protein modification; protein ubiquitination.</text>
</comment>
<keyword evidence="8 17" id="KW-0732">Signal</keyword>
<sequence length="393" mass="42816">MSSTTPLPMSLLLEASIFLAAFSVLHHPLAAEVFETCAAGCGSGPDMLVARFPFWLRGDGGFDTGCGLTGFALTCDQNRSQLILDLPRSGKFAVRHINYTDQTISINDPSNCLAKRLFDGFDVSGSPFAAVMYSNFTFLNCTSRHVIWHVPTTCMSRVTNGIAVLATISQDFVEETTKSLLWCRRISNVLVPLQESSTGSGQVDALQASDLTGDILLTWQLPTCKSCEVRGGRCGYDIGSGSGWGPDRKIGCCDLPSRPRGAKFGTIIGVGVPGLLCIVVLTIFTFKRARAQGRAQLPNNTDLPYLIRPQSATVSMGLDGPTIESYPVTWLGESGRLPKPNDTTCPICLHEYGPKETLRSIPNYNHYFHVNCIYEWLRLNATCPVCRKSLNNS</sequence>
<evidence type="ECO:0000256" key="7">
    <source>
        <dbReference type="ARBA" id="ARBA00022723"/>
    </source>
</evidence>
<feature type="signal peptide" evidence="17">
    <location>
        <begin position="1"/>
        <end position="31"/>
    </location>
</feature>